<gene>
    <name evidence="1" type="primary">Hypp6186</name>
    <name evidence="1" type="ORF">BLAG_LOCUS4719</name>
</gene>
<organism evidence="1 2">
    <name type="scientific">Branchiostoma lanceolatum</name>
    <name type="common">Common lancelet</name>
    <name type="synonym">Amphioxus lanceolatum</name>
    <dbReference type="NCBI Taxonomy" id="7740"/>
    <lineage>
        <taxon>Eukaryota</taxon>
        <taxon>Metazoa</taxon>
        <taxon>Chordata</taxon>
        <taxon>Cephalochordata</taxon>
        <taxon>Leptocardii</taxon>
        <taxon>Amphioxiformes</taxon>
        <taxon>Branchiostomatidae</taxon>
        <taxon>Branchiostoma</taxon>
    </lineage>
</organism>
<sequence>MYDVKEWLDTEMLYMEHHNFPHTFMIERQDGEITMFYKIWSSDKEWLKANLKAIQNLSLQGRPLSGPSAQRNRYINRQRPFSRCTKGPTAAYIEDWP</sequence>
<proteinExistence type="predicted"/>
<name>A0A8J9VIA2_BRALA</name>
<accession>A0A8J9VIA2</accession>
<reference evidence="1" key="1">
    <citation type="submission" date="2022-01" db="EMBL/GenBank/DDBJ databases">
        <authorList>
            <person name="Braso-Vives M."/>
        </authorList>
    </citation>
    <scope>NUCLEOTIDE SEQUENCE</scope>
</reference>
<keyword evidence="2" id="KW-1185">Reference proteome</keyword>
<evidence type="ECO:0000313" key="2">
    <source>
        <dbReference type="Proteomes" id="UP000838412"/>
    </source>
</evidence>
<protein>
    <submittedName>
        <fullName evidence="1">Hypp6186 protein</fullName>
    </submittedName>
</protein>
<evidence type="ECO:0000313" key="1">
    <source>
        <dbReference type="EMBL" id="CAH1240904.1"/>
    </source>
</evidence>
<dbReference type="Proteomes" id="UP000838412">
    <property type="component" value="Chromosome 11"/>
</dbReference>
<dbReference type="EMBL" id="OV696696">
    <property type="protein sequence ID" value="CAH1240904.1"/>
    <property type="molecule type" value="Genomic_DNA"/>
</dbReference>
<dbReference type="AlphaFoldDB" id="A0A8J9VIA2"/>